<dbReference type="InterPro" id="IPR029060">
    <property type="entry name" value="PIN-like_dom_sf"/>
</dbReference>
<protein>
    <submittedName>
        <fullName evidence="3">PIN domain-containing protein</fullName>
    </submittedName>
</protein>
<evidence type="ECO:0000259" key="2">
    <source>
        <dbReference type="Pfam" id="PF26343"/>
    </source>
</evidence>
<dbReference type="InterPro" id="IPR002716">
    <property type="entry name" value="PIN_dom"/>
</dbReference>
<dbReference type="Pfam" id="PF26343">
    <property type="entry name" value="VapC50_C"/>
    <property type="match status" value="1"/>
</dbReference>
<gene>
    <name evidence="3" type="ORF">P4G45_09180</name>
</gene>
<name>A0AAU7CU54_9BACT</name>
<dbReference type="InterPro" id="IPR058652">
    <property type="entry name" value="VapC50_C"/>
</dbReference>
<dbReference type="RefSeq" id="WP_348266177.1">
    <property type="nucleotide sequence ID" value="NZ_CP121194.1"/>
</dbReference>
<accession>A0AAU7CU54</accession>
<dbReference type="AlphaFoldDB" id="A0AAU7CU54"/>
<feature type="domain" description="VapC50 C-terminal" evidence="2">
    <location>
        <begin position="130"/>
        <end position="184"/>
    </location>
</feature>
<organism evidence="3">
    <name type="scientific">Edaphobacter paludis</name>
    <dbReference type="NCBI Taxonomy" id="3035702"/>
    <lineage>
        <taxon>Bacteria</taxon>
        <taxon>Pseudomonadati</taxon>
        <taxon>Acidobacteriota</taxon>
        <taxon>Terriglobia</taxon>
        <taxon>Terriglobales</taxon>
        <taxon>Acidobacteriaceae</taxon>
        <taxon>Edaphobacter</taxon>
    </lineage>
</organism>
<proteinExistence type="predicted"/>
<evidence type="ECO:0000313" key="3">
    <source>
        <dbReference type="EMBL" id="XBH08667.1"/>
    </source>
</evidence>
<dbReference type="KEGG" id="epl:P4G45_09180"/>
<feature type="domain" description="PIN" evidence="1">
    <location>
        <begin position="9"/>
        <end position="112"/>
    </location>
</feature>
<dbReference type="SUPFAM" id="SSF88723">
    <property type="entry name" value="PIN domain-like"/>
    <property type="match status" value="1"/>
</dbReference>
<dbReference type="Pfam" id="PF13470">
    <property type="entry name" value="PIN_3"/>
    <property type="match status" value="1"/>
</dbReference>
<evidence type="ECO:0000259" key="1">
    <source>
        <dbReference type="Pfam" id="PF13470"/>
    </source>
</evidence>
<reference evidence="3" key="1">
    <citation type="submission" date="2023-03" db="EMBL/GenBank/DDBJ databases">
        <title>Edaphobacter sp.</title>
        <authorList>
            <person name="Huber K.J."/>
            <person name="Papendorf J."/>
            <person name="Pilke C."/>
            <person name="Bunk B."/>
            <person name="Sproeer C."/>
            <person name="Pester M."/>
        </authorList>
    </citation>
    <scope>NUCLEOTIDE SEQUENCE</scope>
    <source>
        <strain evidence="3">DSM 109919</strain>
    </source>
</reference>
<sequence length="193" mass="21491">MAILGAFFDANVLYPSGLRNFLMHLSLTGIFRAHWSPEVHDEWIRNLLKNRPDITRDKLERIRRLMDQAAPDALVTGYEPLIESIELPDPDDRHVLAAAIRCGASVIVTLNLSDFPNAALADFGIEAQHPDEFVLSLIETFPALVLEAARTHRASLRNPSKTPDEYLADLNTQELGRSAATLRELIAGQDSII</sequence>
<dbReference type="EMBL" id="CP121194">
    <property type="protein sequence ID" value="XBH08667.1"/>
    <property type="molecule type" value="Genomic_DNA"/>
</dbReference>